<dbReference type="EMBL" id="JARQBZ010000006">
    <property type="protein sequence ID" value="MDT2833252.1"/>
    <property type="molecule type" value="Genomic_DNA"/>
</dbReference>
<proteinExistence type="predicted"/>
<evidence type="ECO:0008006" key="4">
    <source>
        <dbReference type="Google" id="ProtNLM"/>
    </source>
</evidence>
<feature type="compositionally biased region" description="Low complexity" evidence="1">
    <location>
        <begin position="50"/>
        <end position="62"/>
    </location>
</feature>
<feature type="compositionally biased region" description="Basic and acidic residues" evidence="1">
    <location>
        <begin position="40"/>
        <end position="49"/>
    </location>
</feature>
<evidence type="ECO:0000313" key="3">
    <source>
        <dbReference type="Proteomes" id="UP001268577"/>
    </source>
</evidence>
<evidence type="ECO:0000256" key="1">
    <source>
        <dbReference type="SAM" id="MobiDB-lite"/>
    </source>
</evidence>
<dbReference type="Proteomes" id="UP001268577">
    <property type="component" value="Unassembled WGS sequence"/>
</dbReference>
<feature type="region of interest" description="Disordered" evidence="1">
    <location>
        <begin position="125"/>
        <end position="154"/>
    </location>
</feature>
<dbReference type="PROSITE" id="PS51257">
    <property type="entry name" value="PROKAR_LIPOPROTEIN"/>
    <property type="match status" value="1"/>
</dbReference>
<feature type="compositionally biased region" description="Low complexity" evidence="1">
    <location>
        <begin position="136"/>
        <end position="149"/>
    </location>
</feature>
<gene>
    <name evidence="2" type="ORF">P7H70_04240</name>
</gene>
<feature type="compositionally biased region" description="Polar residues" evidence="1">
    <location>
        <begin position="25"/>
        <end position="39"/>
    </location>
</feature>
<sequence length="210" mass="23419">MKKIFYSAIALVTIFLFTGCTKTTRNEQASNSSSSATQKKVNEKEKKDSATSNNDNSSNNKSQKWKMPEEMRNSLINVGGFSADFVDNLSQTDYEEAVKKANKKMAETGTGDVTRIFYELDQMFPGSWGNNPENGSSSSTNQSTVESSTDAGPTGQWVETFKKKLYDNYQVTPIKFKFIGNNRWEVWVNEVDTGDNPYVTVDSSTGNFHG</sequence>
<feature type="region of interest" description="Disordered" evidence="1">
    <location>
        <begin position="25"/>
        <end position="67"/>
    </location>
</feature>
<protein>
    <recommendedName>
        <fullName evidence="4">PepSY domain-containing protein</fullName>
    </recommendedName>
</protein>
<dbReference type="AlphaFoldDB" id="A0AAW8U7I7"/>
<name>A0AAW8U7I7_9ENTE</name>
<accession>A0AAW8U7I7</accession>
<dbReference type="RefSeq" id="WP_311877638.1">
    <property type="nucleotide sequence ID" value="NZ_JARQBZ010000006.1"/>
</dbReference>
<comment type="caution">
    <text evidence="2">The sequence shown here is derived from an EMBL/GenBank/DDBJ whole genome shotgun (WGS) entry which is preliminary data.</text>
</comment>
<organism evidence="2 3">
    <name type="scientific">Vagococcus carniphilus</name>
    <dbReference type="NCBI Taxonomy" id="218144"/>
    <lineage>
        <taxon>Bacteria</taxon>
        <taxon>Bacillati</taxon>
        <taxon>Bacillota</taxon>
        <taxon>Bacilli</taxon>
        <taxon>Lactobacillales</taxon>
        <taxon>Enterococcaceae</taxon>
        <taxon>Vagococcus</taxon>
    </lineage>
</organism>
<evidence type="ECO:0000313" key="2">
    <source>
        <dbReference type="EMBL" id="MDT2833252.1"/>
    </source>
</evidence>
<reference evidence="2" key="1">
    <citation type="submission" date="2023-03" db="EMBL/GenBank/DDBJ databases">
        <authorList>
            <person name="Shen W."/>
            <person name="Cai J."/>
        </authorList>
    </citation>
    <scope>NUCLEOTIDE SEQUENCE</scope>
    <source>
        <strain evidence="2">P96-3</strain>
    </source>
</reference>